<evidence type="ECO:0000313" key="3">
    <source>
        <dbReference type="Proteomes" id="UP000014411"/>
    </source>
</evidence>
<dbReference type="Proteomes" id="UP000014411">
    <property type="component" value="Unassembled WGS sequence"/>
</dbReference>
<evidence type="ECO:0000313" key="2">
    <source>
        <dbReference type="EMBL" id="EPE96648.1"/>
    </source>
</evidence>
<organism evidence="2 3">
    <name type="scientific">Rhizobium grahamii CCGE 502</name>
    <dbReference type="NCBI Taxonomy" id="990285"/>
    <lineage>
        <taxon>Bacteria</taxon>
        <taxon>Pseudomonadati</taxon>
        <taxon>Pseudomonadota</taxon>
        <taxon>Alphaproteobacteria</taxon>
        <taxon>Hyphomicrobiales</taxon>
        <taxon>Rhizobiaceae</taxon>
        <taxon>Rhizobium/Agrobacterium group</taxon>
        <taxon>Rhizobium</taxon>
    </lineage>
</organism>
<reference evidence="2 3" key="1">
    <citation type="journal article" date="2012" name="J. Bacteriol.">
        <title>Genome sequence of Rhizobium grahamii CCGE502, a broad-host-range symbiont with low nodulation competitiveness in Phaseolus vulgaris.</title>
        <authorList>
            <person name="Althabegoiti M.J."/>
            <person name="Lozano L."/>
            <person name="Torres-Tejerizo G."/>
            <person name="Ormeno-Orrillo E."/>
            <person name="Rogel M.A."/>
            <person name="Gonzalez V."/>
            <person name="Martinez-Romero E."/>
        </authorList>
    </citation>
    <scope>NUCLEOTIDE SEQUENCE [LARGE SCALE GENOMIC DNA]</scope>
    <source>
        <strain evidence="2 3">CCGE 502</strain>
    </source>
</reference>
<proteinExistence type="predicted"/>
<protein>
    <submittedName>
        <fullName evidence="2">Uncharacterized protein</fullName>
    </submittedName>
</protein>
<name>S3IBR6_9HYPH</name>
<feature type="compositionally biased region" description="Basic and acidic residues" evidence="1">
    <location>
        <begin position="1"/>
        <end position="17"/>
    </location>
</feature>
<dbReference type="RefSeq" id="WP_016555677.1">
    <property type="nucleotide sequence ID" value="NZ_AEYE02000022.1"/>
</dbReference>
<comment type="caution">
    <text evidence="2">The sequence shown here is derived from an EMBL/GenBank/DDBJ whole genome shotgun (WGS) entry which is preliminary data.</text>
</comment>
<sequence length="122" mass="13452">MPSKQGDDKATGADKQPESTVPSEAAIMDALIVQHMERRDSLLQREINQLRSLVEQVAGANALQCVIENGIAEVVDKLSGLTGRTAELGPEQIEILNRIERELRRPPDTDLFMVATQGRPTY</sequence>
<gene>
    <name evidence="2" type="ORF">RGCCGE502_18470</name>
</gene>
<feature type="region of interest" description="Disordered" evidence="1">
    <location>
        <begin position="1"/>
        <end position="24"/>
    </location>
</feature>
<dbReference type="STRING" id="990285.RGCCGE502_18470"/>
<evidence type="ECO:0000256" key="1">
    <source>
        <dbReference type="SAM" id="MobiDB-lite"/>
    </source>
</evidence>
<accession>S3IBR6</accession>
<keyword evidence="3" id="KW-1185">Reference proteome</keyword>
<dbReference type="AlphaFoldDB" id="S3IBR6"/>
<dbReference type="HOGENOM" id="CLU_2024863_0_0_5"/>
<dbReference type="EMBL" id="AEYE02000022">
    <property type="protein sequence ID" value="EPE96648.1"/>
    <property type="molecule type" value="Genomic_DNA"/>
</dbReference>